<feature type="region of interest" description="Disordered" evidence="1">
    <location>
        <begin position="1"/>
        <end position="22"/>
    </location>
</feature>
<gene>
    <name evidence="2" type="ORF">PoB_000184200</name>
</gene>
<evidence type="ECO:0000313" key="2">
    <source>
        <dbReference type="EMBL" id="GFN75336.1"/>
    </source>
</evidence>
<sequence length="112" mass="12661">MLFDWYNNDDDEDDDDDDDDDINYTPDNNALILHILSHFKVLMYPSFVSKHSQPASGFFFVHIVVHTKVISGFWHSSGQGRLWLDSNSQKKGSAIFRTGSLATVSTPKPGQI</sequence>
<reference evidence="2 3" key="1">
    <citation type="journal article" date="2021" name="Elife">
        <title>Chloroplast acquisition without the gene transfer in kleptoplastic sea slugs, Plakobranchus ocellatus.</title>
        <authorList>
            <person name="Maeda T."/>
            <person name="Takahashi S."/>
            <person name="Yoshida T."/>
            <person name="Shimamura S."/>
            <person name="Takaki Y."/>
            <person name="Nagai Y."/>
            <person name="Toyoda A."/>
            <person name="Suzuki Y."/>
            <person name="Arimoto A."/>
            <person name="Ishii H."/>
            <person name="Satoh N."/>
            <person name="Nishiyama T."/>
            <person name="Hasebe M."/>
            <person name="Maruyama T."/>
            <person name="Minagawa J."/>
            <person name="Obokata J."/>
            <person name="Shigenobu S."/>
        </authorList>
    </citation>
    <scope>NUCLEOTIDE SEQUENCE [LARGE SCALE GENOMIC DNA]</scope>
</reference>
<dbReference type="EMBL" id="BLXT01000264">
    <property type="protein sequence ID" value="GFN75336.1"/>
    <property type="molecule type" value="Genomic_DNA"/>
</dbReference>
<evidence type="ECO:0000256" key="1">
    <source>
        <dbReference type="SAM" id="MobiDB-lite"/>
    </source>
</evidence>
<protein>
    <submittedName>
        <fullName evidence="2">Uncharacterized protein</fullName>
    </submittedName>
</protein>
<name>A0AAV3XZP8_9GAST</name>
<accession>A0AAV3XZP8</accession>
<dbReference type="AlphaFoldDB" id="A0AAV3XZP8"/>
<dbReference type="Proteomes" id="UP000735302">
    <property type="component" value="Unassembled WGS sequence"/>
</dbReference>
<proteinExistence type="predicted"/>
<evidence type="ECO:0000313" key="3">
    <source>
        <dbReference type="Proteomes" id="UP000735302"/>
    </source>
</evidence>
<keyword evidence="3" id="KW-1185">Reference proteome</keyword>
<organism evidence="2 3">
    <name type="scientific">Plakobranchus ocellatus</name>
    <dbReference type="NCBI Taxonomy" id="259542"/>
    <lineage>
        <taxon>Eukaryota</taxon>
        <taxon>Metazoa</taxon>
        <taxon>Spiralia</taxon>
        <taxon>Lophotrochozoa</taxon>
        <taxon>Mollusca</taxon>
        <taxon>Gastropoda</taxon>
        <taxon>Heterobranchia</taxon>
        <taxon>Euthyneura</taxon>
        <taxon>Panpulmonata</taxon>
        <taxon>Sacoglossa</taxon>
        <taxon>Placobranchoidea</taxon>
        <taxon>Plakobranchidae</taxon>
        <taxon>Plakobranchus</taxon>
    </lineage>
</organism>
<feature type="compositionally biased region" description="Acidic residues" evidence="1">
    <location>
        <begin position="7"/>
        <end position="22"/>
    </location>
</feature>
<comment type="caution">
    <text evidence="2">The sequence shown here is derived from an EMBL/GenBank/DDBJ whole genome shotgun (WGS) entry which is preliminary data.</text>
</comment>